<comment type="caution">
    <text evidence="3">The sequence shown here is derived from an EMBL/GenBank/DDBJ whole genome shotgun (WGS) entry which is preliminary data.</text>
</comment>
<dbReference type="EMBL" id="MAJZ01000562">
    <property type="protein sequence ID" value="OCH75145.1"/>
    <property type="molecule type" value="Genomic_DNA"/>
</dbReference>
<dbReference type="InterPro" id="IPR047057">
    <property type="entry name" value="MerR_fam"/>
</dbReference>
<dbReference type="SUPFAM" id="SSF46955">
    <property type="entry name" value="Putative DNA-binding domain"/>
    <property type="match status" value="1"/>
</dbReference>
<reference evidence="4" key="1">
    <citation type="submission" date="2016-06" db="EMBL/GenBank/DDBJ databases">
        <authorList>
            <person name="Hehemann J.-H."/>
            <person name="Arevalo P."/>
            <person name="Datta M.S."/>
            <person name="Polz M.F."/>
        </authorList>
    </citation>
    <scope>NUCLEOTIDE SEQUENCE [LARGE SCALE GENOMIC DNA]</scope>
    <source>
        <strain evidence="4">9CSC122</strain>
    </source>
</reference>
<evidence type="ECO:0000256" key="1">
    <source>
        <dbReference type="ARBA" id="ARBA00023125"/>
    </source>
</evidence>
<evidence type="ECO:0000259" key="2">
    <source>
        <dbReference type="PROSITE" id="PS50937"/>
    </source>
</evidence>
<evidence type="ECO:0000313" key="3">
    <source>
        <dbReference type="EMBL" id="OCH75145.1"/>
    </source>
</evidence>
<keyword evidence="4" id="KW-1185">Reference proteome</keyword>
<dbReference type="Pfam" id="PF13411">
    <property type="entry name" value="MerR_1"/>
    <property type="match status" value="1"/>
</dbReference>
<accession>A0A1B9QXX3</accession>
<dbReference type="AlphaFoldDB" id="A0A1B9QXX3"/>
<dbReference type="Proteomes" id="UP000093173">
    <property type="component" value="Unassembled WGS sequence"/>
</dbReference>
<protein>
    <submittedName>
        <fullName evidence="3">MerR family transcriptional regulator</fullName>
    </submittedName>
</protein>
<dbReference type="PROSITE" id="PS50937">
    <property type="entry name" value="HTH_MERR_2"/>
    <property type="match status" value="1"/>
</dbReference>
<feature type="domain" description="HTH merR-type" evidence="2">
    <location>
        <begin position="1"/>
        <end position="70"/>
    </location>
</feature>
<gene>
    <name evidence="3" type="ORF">A6E14_11475</name>
</gene>
<dbReference type="GO" id="GO:0003677">
    <property type="term" value="F:DNA binding"/>
    <property type="evidence" value="ECO:0007669"/>
    <property type="project" value="UniProtKB-KW"/>
</dbReference>
<evidence type="ECO:0000313" key="4">
    <source>
        <dbReference type="Proteomes" id="UP000093173"/>
    </source>
</evidence>
<keyword evidence="1" id="KW-0238">DNA-binding</keyword>
<dbReference type="GO" id="GO:0003700">
    <property type="term" value="F:DNA-binding transcription factor activity"/>
    <property type="evidence" value="ECO:0007669"/>
    <property type="project" value="InterPro"/>
</dbReference>
<dbReference type="Gene3D" id="1.10.1660.10">
    <property type="match status" value="1"/>
</dbReference>
<dbReference type="InterPro" id="IPR000551">
    <property type="entry name" value="MerR-type_HTH_dom"/>
</dbReference>
<dbReference type="PANTHER" id="PTHR30204:SF97">
    <property type="entry name" value="MERR FAMILY REGULATORY PROTEIN"/>
    <property type="match status" value="1"/>
</dbReference>
<dbReference type="SMART" id="SM00422">
    <property type="entry name" value="HTH_MERR"/>
    <property type="match status" value="1"/>
</dbReference>
<organism evidence="3 4">
    <name type="scientific">Vibrio genomosp. F10</name>
    <dbReference type="NCBI Taxonomy" id="723171"/>
    <lineage>
        <taxon>Bacteria</taxon>
        <taxon>Pseudomonadati</taxon>
        <taxon>Pseudomonadota</taxon>
        <taxon>Gammaproteobacteria</taxon>
        <taxon>Vibrionales</taxon>
        <taxon>Vibrionaceae</taxon>
        <taxon>Vibrio</taxon>
    </lineage>
</organism>
<dbReference type="InterPro" id="IPR009061">
    <property type="entry name" value="DNA-bd_dom_put_sf"/>
</dbReference>
<name>A0A1B9QXX3_9VIBR</name>
<dbReference type="PANTHER" id="PTHR30204">
    <property type="entry name" value="REDOX-CYCLING DRUG-SENSING TRANSCRIPTIONAL ACTIVATOR SOXR"/>
    <property type="match status" value="1"/>
</dbReference>
<dbReference type="PROSITE" id="PS00552">
    <property type="entry name" value="HTH_MERR_1"/>
    <property type="match status" value="1"/>
</dbReference>
<proteinExistence type="predicted"/>
<dbReference type="PRINTS" id="PR00040">
    <property type="entry name" value="HTHMERR"/>
</dbReference>
<sequence>MGMYIGELAKKSGVSIKAIRHYESIGLVKTPIRQGQYRIYDTSYLDVLSMIKLAKQLGFTLAELKEIAQAKTQQGLVPMDLLVTKINSKRVNLLAQQEQLQVKLQGLTQLEQNVAHYNACLLENL</sequence>